<dbReference type="OrthoDB" id="3645447at2759"/>
<keyword evidence="3" id="KW-1185">Reference proteome</keyword>
<protein>
    <submittedName>
        <fullName evidence="2">Uncharacterized protein</fullName>
    </submittedName>
</protein>
<dbReference type="Proteomes" id="UP000825890">
    <property type="component" value="Unassembled WGS sequence"/>
</dbReference>
<feature type="region of interest" description="Disordered" evidence="1">
    <location>
        <begin position="339"/>
        <end position="398"/>
    </location>
</feature>
<dbReference type="EMBL" id="BOLY01000008">
    <property type="protein sequence ID" value="GIZ48324.1"/>
    <property type="molecule type" value="Genomic_DNA"/>
</dbReference>
<feature type="compositionally biased region" description="Low complexity" evidence="1">
    <location>
        <begin position="9"/>
        <end position="25"/>
    </location>
</feature>
<dbReference type="RefSeq" id="XP_044662811.1">
    <property type="nucleotide sequence ID" value="XM_044806876.1"/>
</dbReference>
<feature type="region of interest" description="Disordered" evidence="1">
    <location>
        <begin position="1"/>
        <end position="25"/>
    </location>
</feature>
<feature type="compositionally biased region" description="Basic residues" evidence="1">
    <location>
        <begin position="269"/>
        <end position="284"/>
    </location>
</feature>
<evidence type="ECO:0000256" key="1">
    <source>
        <dbReference type="SAM" id="MobiDB-lite"/>
    </source>
</evidence>
<name>A0A9P3CPF7_9PEZI</name>
<feature type="compositionally biased region" description="Basic and acidic residues" evidence="1">
    <location>
        <begin position="379"/>
        <end position="388"/>
    </location>
</feature>
<gene>
    <name evidence="2" type="ORF">CKM354_001139000</name>
</gene>
<accession>A0A9P3CPF7</accession>
<reference evidence="2 3" key="1">
    <citation type="submission" date="2021-01" db="EMBL/GenBank/DDBJ databases">
        <title>Cercospora kikuchii MAFF 305040 whole genome shotgun sequence.</title>
        <authorList>
            <person name="Kashiwa T."/>
            <person name="Suzuki T."/>
        </authorList>
    </citation>
    <scope>NUCLEOTIDE SEQUENCE [LARGE SCALE GENOMIC DNA]</scope>
    <source>
        <strain evidence="2 3">MAFF 305040</strain>
    </source>
</reference>
<comment type="caution">
    <text evidence="2">The sequence shown here is derived from an EMBL/GenBank/DDBJ whole genome shotgun (WGS) entry which is preliminary data.</text>
</comment>
<evidence type="ECO:0000313" key="3">
    <source>
        <dbReference type="Proteomes" id="UP000825890"/>
    </source>
</evidence>
<feature type="compositionally biased region" description="Basic and acidic residues" evidence="1">
    <location>
        <begin position="342"/>
        <end position="352"/>
    </location>
</feature>
<sequence length="434" mass="48444">MAPHRRRYSVSSAESNESNSSSISSSTEEVVAAQRIFASRQALIKTLSEAMKGFTEEIGDDFDKQDWKLYKALEKYIGRSFRAAGEAGSEIYAAVGRYFKIRSKLLIAEVEHLPGRLSAKDSASHKLWTQKCRAEQLLLQILMEKGDEEDFDVALWMFEETDSALYEVIHKARALERDHANIDPSRPAHRAESSRKRAPRHHPAQESLERLTGYFDSRMPDADIDAILDTPDLVGRQGTAPYPWHNLYQPATPSQYLFGTQHRPEQQKNIRKPRKNSAKSKRTARPSTRVPKEVHAGPSSTSPNLPSTPPYSESDGGVPLTDDFDLAYGSDGYSGYFPIATKEQEASPETRNKRAGKGKGKASDGFERLVQAISGRPPKRTEGKERLTKAISGSPRKAYNDRLTRQKAAMAYRFGEEIGRALVRDAGLTSGEDV</sequence>
<dbReference type="AlphaFoldDB" id="A0A9P3CPF7"/>
<feature type="region of interest" description="Disordered" evidence="1">
    <location>
        <begin position="179"/>
        <end position="208"/>
    </location>
</feature>
<evidence type="ECO:0000313" key="2">
    <source>
        <dbReference type="EMBL" id="GIZ48324.1"/>
    </source>
</evidence>
<dbReference type="GeneID" id="68296965"/>
<proteinExistence type="predicted"/>
<feature type="region of interest" description="Disordered" evidence="1">
    <location>
        <begin position="261"/>
        <end position="324"/>
    </location>
</feature>
<organism evidence="2 3">
    <name type="scientific">Cercospora kikuchii</name>
    <dbReference type="NCBI Taxonomy" id="84275"/>
    <lineage>
        <taxon>Eukaryota</taxon>
        <taxon>Fungi</taxon>
        <taxon>Dikarya</taxon>
        <taxon>Ascomycota</taxon>
        <taxon>Pezizomycotina</taxon>
        <taxon>Dothideomycetes</taxon>
        <taxon>Dothideomycetidae</taxon>
        <taxon>Mycosphaerellales</taxon>
        <taxon>Mycosphaerellaceae</taxon>
        <taxon>Cercospora</taxon>
    </lineage>
</organism>